<comment type="caution">
    <text evidence="1">The sequence shown here is derived from an EMBL/GenBank/DDBJ whole genome shotgun (WGS) entry which is preliminary data.</text>
</comment>
<proteinExistence type="predicted"/>
<protein>
    <submittedName>
        <fullName evidence="1">Uncharacterized protein</fullName>
    </submittedName>
</protein>
<accession>A0A835YP46</accession>
<reference evidence="1" key="1">
    <citation type="submission" date="2021-02" db="EMBL/GenBank/DDBJ databases">
        <title>First Annotated Genome of the Yellow-green Alga Tribonema minus.</title>
        <authorList>
            <person name="Mahan K.M."/>
        </authorList>
    </citation>
    <scope>NUCLEOTIDE SEQUENCE</scope>
    <source>
        <strain evidence="1">UTEX B ZZ1240</strain>
    </source>
</reference>
<dbReference type="EMBL" id="JAFCMP010000529">
    <property type="protein sequence ID" value="KAG5177110.1"/>
    <property type="molecule type" value="Genomic_DNA"/>
</dbReference>
<name>A0A835YP46_9STRA</name>
<evidence type="ECO:0000313" key="2">
    <source>
        <dbReference type="Proteomes" id="UP000664859"/>
    </source>
</evidence>
<organism evidence="1 2">
    <name type="scientific">Tribonema minus</name>
    <dbReference type="NCBI Taxonomy" id="303371"/>
    <lineage>
        <taxon>Eukaryota</taxon>
        <taxon>Sar</taxon>
        <taxon>Stramenopiles</taxon>
        <taxon>Ochrophyta</taxon>
        <taxon>PX clade</taxon>
        <taxon>Xanthophyceae</taxon>
        <taxon>Tribonematales</taxon>
        <taxon>Tribonemataceae</taxon>
        <taxon>Tribonema</taxon>
    </lineage>
</organism>
<keyword evidence="2" id="KW-1185">Reference proteome</keyword>
<sequence length="206" mass="22522">MHLGKQSYLSIIEMASASRCQYVPMMIRKGIMLEMNYRVRYSSPSPHVTTQGMQQNNEQPEIPPDQAQMPGKWCTDMKATHQDAQSLRLRFAQPLPGLASGQATRGASVQHQIFSLHHGGHSDSVPQAQGPVGTPGATCICLRVMHEAPSTISINCTPVQAVCAGPVKARMHRQGVTHVCSKFLCGMVNIVDDHMCGGRPDQMYTP</sequence>
<gene>
    <name evidence="1" type="ORF">JKP88DRAFT_249022</name>
</gene>
<evidence type="ECO:0000313" key="1">
    <source>
        <dbReference type="EMBL" id="KAG5177110.1"/>
    </source>
</evidence>
<dbReference type="Proteomes" id="UP000664859">
    <property type="component" value="Unassembled WGS sequence"/>
</dbReference>
<dbReference type="AlphaFoldDB" id="A0A835YP46"/>